<evidence type="ECO:0000313" key="2">
    <source>
        <dbReference type="Proteomes" id="UP000257109"/>
    </source>
</evidence>
<dbReference type="PANTHER" id="PTHR33067">
    <property type="entry name" value="RNA-DIRECTED DNA POLYMERASE-RELATED"/>
    <property type="match status" value="1"/>
</dbReference>
<feature type="non-terminal residue" evidence="1">
    <location>
        <position position="1"/>
    </location>
</feature>
<dbReference type="InterPro" id="IPR021109">
    <property type="entry name" value="Peptidase_aspartic_dom_sf"/>
</dbReference>
<dbReference type="OrthoDB" id="1429195at2759"/>
<evidence type="ECO:0000313" key="1">
    <source>
        <dbReference type="EMBL" id="RDX62846.1"/>
    </source>
</evidence>
<comment type="caution">
    <text evidence="1">The sequence shown here is derived from an EMBL/GenBank/DDBJ whole genome shotgun (WGS) entry which is preliminary data.</text>
</comment>
<sequence>MEDLILQFQQNITTIIHDLKMHVGQLANIASQMQFVGFRSIASQMIPNPQRRGVGIVRLQSGKDWTHLRRVRDQLKPRPNREPTPECKNRPKVFLPFPYRTVLARRFEIVEELLKLFRKVEINIPLLDAIKQVPRCAKFLKELCIQKRKKKGAVKIGGVLSTLVKHENTSAQRILPKKYQDLGIFVVPCPIGSCTFTDAMLDLEESINVMPTSIYKSLNLRYLRVNRDGDLTRQHKRYATPTRSQRYPRPNFYVLDMEDEPSGEGSTLILGQSFFMMARTKIDVHVGTL</sequence>
<dbReference type="PANTHER" id="PTHR33067:SF9">
    <property type="entry name" value="RNA-DIRECTED DNA POLYMERASE"/>
    <property type="match status" value="1"/>
</dbReference>
<keyword evidence="2" id="KW-1185">Reference proteome</keyword>
<protein>
    <submittedName>
        <fullName evidence="1">Uncharacterized protein</fullName>
    </submittedName>
</protein>
<dbReference type="AlphaFoldDB" id="A0A371E9Y9"/>
<proteinExistence type="predicted"/>
<reference evidence="1" key="1">
    <citation type="submission" date="2018-05" db="EMBL/GenBank/DDBJ databases">
        <title>Draft genome of Mucuna pruriens seed.</title>
        <authorList>
            <person name="Nnadi N.E."/>
            <person name="Vos R."/>
            <person name="Hasami M.H."/>
            <person name="Devisetty U.K."/>
            <person name="Aguiy J.C."/>
        </authorList>
    </citation>
    <scope>NUCLEOTIDE SEQUENCE [LARGE SCALE GENOMIC DNA]</scope>
    <source>
        <strain evidence="1">JCA_2017</strain>
    </source>
</reference>
<organism evidence="1 2">
    <name type="scientific">Mucuna pruriens</name>
    <name type="common">Velvet bean</name>
    <name type="synonym">Dolichos pruriens</name>
    <dbReference type="NCBI Taxonomy" id="157652"/>
    <lineage>
        <taxon>Eukaryota</taxon>
        <taxon>Viridiplantae</taxon>
        <taxon>Streptophyta</taxon>
        <taxon>Embryophyta</taxon>
        <taxon>Tracheophyta</taxon>
        <taxon>Spermatophyta</taxon>
        <taxon>Magnoliopsida</taxon>
        <taxon>eudicotyledons</taxon>
        <taxon>Gunneridae</taxon>
        <taxon>Pentapetalae</taxon>
        <taxon>rosids</taxon>
        <taxon>fabids</taxon>
        <taxon>Fabales</taxon>
        <taxon>Fabaceae</taxon>
        <taxon>Papilionoideae</taxon>
        <taxon>50 kb inversion clade</taxon>
        <taxon>NPAAA clade</taxon>
        <taxon>indigoferoid/millettioid clade</taxon>
        <taxon>Phaseoleae</taxon>
        <taxon>Mucuna</taxon>
    </lineage>
</organism>
<dbReference type="Gene3D" id="2.40.70.10">
    <property type="entry name" value="Acid Proteases"/>
    <property type="match status" value="1"/>
</dbReference>
<dbReference type="EMBL" id="QJKJ01015239">
    <property type="protein sequence ID" value="RDX62846.1"/>
    <property type="molecule type" value="Genomic_DNA"/>
</dbReference>
<accession>A0A371E9Y9</accession>
<dbReference type="Proteomes" id="UP000257109">
    <property type="component" value="Unassembled WGS sequence"/>
</dbReference>
<name>A0A371E9Y9_MUCPR</name>
<gene>
    <name evidence="1" type="ORF">CR513_58785</name>
</gene>